<reference evidence="3" key="1">
    <citation type="journal article" date="2019" name="Int. J. Syst. Evol. Microbiol.">
        <title>The Global Catalogue of Microorganisms (GCM) 10K type strain sequencing project: providing services to taxonomists for standard genome sequencing and annotation.</title>
        <authorList>
            <consortium name="The Broad Institute Genomics Platform"/>
            <consortium name="The Broad Institute Genome Sequencing Center for Infectious Disease"/>
            <person name="Wu L."/>
            <person name="Ma J."/>
        </authorList>
    </citation>
    <scope>NUCLEOTIDE SEQUENCE [LARGE SCALE GENOMIC DNA]</scope>
    <source>
        <strain evidence="3">CGMCC 1.16026</strain>
    </source>
</reference>
<dbReference type="Proteomes" id="UP001596391">
    <property type="component" value="Unassembled WGS sequence"/>
</dbReference>
<dbReference type="EMBL" id="JBHSWI010000001">
    <property type="protein sequence ID" value="MFC6645022.1"/>
    <property type="molecule type" value="Genomic_DNA"/>
</dbReference>
<name>A0ABW1Z925_9BACT</name>
<keyword evidence="3" id="KW-1185">Reference proteome</keyword>
<dbReference type="InterPro" id="IPR027843">
    <property type="entry name" value="DUF4440"/>
</dbReference>
<comment type="caution">
    <text evidence="2">The sequence shown here is derived from an EMBL/GenBank/DDBJ whole genome shotgun (WGS) entry which is preliminary data.</text>
</comment>
<gene>
    <name evidence="2" type="ORF">ACFQBQ_05325</name>
</gene>
<dbReference type="InterPro" id="IPR032710">
    <property type="entry name" value="NTF2-like_dom_sf"/>
</dbReference>
<organism evidence="2 3">
    <name type="scientific">Granulicella cerasi</name>
    <dbReference type="NCBI Taxonomy" id="741063"/>
    <lineage>
        <taxon>Bacteria</taxon>
        <taxon>Pseudomonadati</taxon>
        <taxon>Acidobacteriota</taxon>
        <taxon>Terriglobia</taxon>
        <taxon>Terriglobales</taxon>
        <taxon>Acidobacteriaceae</taxon>
        <taxon>Granulicella</taxon>
    </lineage>
</organism>
<dbReference type="SUPFAM" id="SSF54427">
    <property type="entry name" value="NTF2-like"/>
    <property type="match status" value="1"/>
</dbReference>
<protein>
    <submittedName>
        <fullName evidence="2">YybH family protein</fullName>
    </submittedName>
</protein>
<evidence type="ECO:0000259" key="1">
    <source>
        <dbReference type="Pfam" id="PF14534"/>
    </source>
</evidence>
<proteinExistence type="predicted"/>
<feature type="domain" description="DUF4440" evidence="1">
    <location>
        <begin position="43"/>
        <end position="151"/>
    </location>
</feature>
<sequence length="163" mass="17916">MPQQTLTTLRRALLAGCMSLALPLAGCNYTNTADTRIKDEQLIRTADAKWSIAASEHNIDATMAPYTDDAMLLAPDEAVATTPDAIRDSWTKTFAALSSLSWEITRIEVARSGDLAYLTGKWTAMLPDKKTQITGKLLEVWHKQPDGSWKCIADTYNNDAPAK</sequence>
<dbReference type="Gene3D" id="3.10.450.50">
    <property type="match status" value="1"/>
</dbReference>
<evidence type="ECO:0000313" key="2">
    <source>
        <dbReference type="EMBL" id="MFC6645022.1"/>
    </source>
</evidence>
<evidence type="ECO:0000313" key="3">
    <source>
        <dbReference type="Proteomes" id="UP001596391"/>
    </source>
</evidence>
<accession>A0ABW1Z925</accession>
<dbReference type="Pfam" id="PF14534">
    <property type="entry name" value="DUF4440"/>
    <property type="match status" value="1"/>
</dbReference>
<dbReference type="RefSeq" id="WP_263371421.1">
    <property type="nucleotide sequence ID" value="NZ_JAGSYD010000003.1"/>
</dbReference>